<evidence type="ECO:0000313" key="7">
    <source>
        <dbReference type="EMBL" id="AWI10286.1"/>
    </source>
</evidence>
<keyword evidence="8" id="KW-1185">Reference proteome</keyword>
<feature type="transmembrane region" description="Helical" evidence="6">
    <location>
        <begin position="295"/>
        <end position="313"/>
    </location>
</feature>
<keyword evidence="5 6" id="KW-0472">Membrane</keyword>
<evidence type="ECO:0000256" key="2">
    <source>
        <dbReference type="ARBA" id="ARBA00022475"/>
    </source>
</evidence>
<name>A0A2U8E630_9BACT</name>
<evidence type="ECO:0000256" key="4">
    <source>
        <dbReference type="ARBA" id="ARBA00022989"/>
    </source>
</evidence>
<feature type="transmembrane region" description="Helical" evidence="6">
    <location>
        <begin position="101"/>
        <end position="123"/>
    </location>
</feature>
<dbReference type="KEGG" id="elut:CKA38_14420"/>
<keyword evidence="2" id="KW-1003">Cell membrane</keyword>
<dbReference type="AlphaFoldDB" id="A0A2U8E630"/>
<feature type="transmembrane region" description="Helical" evidence="6">
    <location>
        <begin position="350"/>
        <end position="371"/>
    </location>
</feature>
<dbReference type="EMBL" id="CP023004">
    <property type="protein sequence ID" value="AWI10286.1"/>
    <property type="molecule type" value="Genomic_DNA"/>
</dbReference>
<dbReference type="OrthoDB" id="9780716at2"/>
<protein>
    <recommendedName>
        <fullName evidence="9">Permease</fullName>
    </recommendedName>
</protein>
<dbReference type="PANTHER" id="PTHR33529:SF2">
    <property type="entry name" value="LIPOPOLYSACCHARIDE EXPORT SYSTEM PERMEASE PROTEIN LPTG"/>
    <property type="match status" value="1"/>
</dbReference>
<sequence length="377" mass="42479">MFKILHRYIASSVLSSAAAAIVFIGFIFGAVNLLKDVLVYLLDGRIPFGLFLKLCWDMAQYVGTYAVPIGMLIGVLLVLGRMSADNEITAMRTSGRSILQIARPILVIALFGVVAELGINFYLMPKSRVSYHVELEKALRHSAANFFVPRTFMREIPGAVIFFDKKDGQTYQNLWVWLLDNQQRATYIYHAASAVIEFDLDREILRVLPFEGNIEARAVADPEKRADHNNILQMGGTEQAVEIPLGDFLGRRGFRQKLNWLTLPELLERRTELAHDPKATDIDRLKVTLTIHNKLTFSLGVFSFALIAIPLGIRTQRKESSANIGIAMLLVVVYYVMSVAVGWLDKRPDLHPEILIWLPNAVFIGTGLILLRRVERT</sequence>
<dbReference type="GO" id="GO:0043190">
    <property type="term" value="C:ATP-binding cassette (ABC) transporter complex"/>
    <property type="evidence" value="ECO:0007669"/>
    <property type="project" value="TreeGrafter"/>
</dbReference>
<dbReference type="Pfam" id="PF03739">
    <property type="entry name" value="LptF_LptG"/>
    <property type="match status" value="1"/>
</dbReference>
<evidence type="ECO:0000256" key="3">
    <source>
        <dbReference type="ARBA" id="ARBA00022692"/>
    </source>
</evidence>
<dbReference type="PANTHER" id="PTHR33529">
    <property type="entry name" value="SLR0882 PROTEIN-RELATED"/>
    <property type="match status" value="1"/>
</dbReference>
<dbReference type="GO" id="GO:0015920">
    <property type="term" value="P:lipopolysaccharide transport"/>
    <property type="evidence" value="ECO:0007669"/>
    <property type="project" value="TreeGrafter"/>
</dbReference>
<organism evidence="7 8">
    <name type="scientific">Ereboglobus luteus</name>
    <dbReference type="NCBI Taxonomy" id="1796921"/>
    <lineage>
        <taxon>Bacteria</taxon>
        <taxon>Pseudomonadati</taxon>
        <taxon>Verrucomicrobiota</taxon>
        <taxon>Opitutia</taxon>
        <taxon>Opitutales</taxon>
        <taxon>Opitutaceae</taxon>
        <taxon>Ereboglobus</taxon>
    </lineage>
</organism>
<proteinExistence type="predicted"/>
<reference evidence="7 8" key="1">
    <citation type="journal article" date="2018" name="Syst. Appl. Microbiol.">
        <title>Ereboglobus luteus gen. nov. sp. nov. from cockroach guts, and new insights into the oxygen relationship of the genera Opitutus and Didymococcus (Verrucomicrobia: Opitutaceae).</title>
        <authorList>
            <person name="Tegtmeier D."/>
            <person name="Belitz A."/>
            <person name="Radek R."/>
            <person name="Heimerl T."/>
            <person name="Brune A."/>
        </authorList>
    </citation>
    <scope>NUCLEOTIDE SEQUENCE [LARGE SCALE GENOMIC DNA]</scope>
    <source>
        <strain evidence="7 8">Ho45</strain>
    </source>
</reference>
<dbReference type="Proteomes" id="UP000244896">
    <property type="component" value="Chromosome"/>
</dbReference>
<feature type="transmembrane region" description="Helical" evidence="6">
    <location>
        <begin position="325"/>
        <end position="344"/>
    </location>
</feature>
<keyword evidence="4 6" id="KW-1133">Transmembrane helix</keyword>
<dbReference type="RefSeq" id="WP_108826190.1">
    <property type="nucleotide sequence ID" value="NZ_CP023004.1"/>
</dbReference>
<gene>
    <name evidence="7" type="ORF">CKA38_14420</name>
</gene>
<evidence type="ECO:0000256" key="6">
    <source>
        <dbReference type="SAM" id="Phobius"/>
    </source>
</evidence>
<feature type="transmembrane region" description="Helical" evidence="6">
    <location>
        <begin position="58"/>
        <end position="80"/>
    </location>
</feature>
<evidence type="ECO:0000256" key="5">
    <source>
        <dbReference type="ARBA" id="ARBA00023136"/>
    </source>
</evidence>
<comment type="subcellular location">
    <subcellularLocation>
        <location evidence="1">Cell membrane</location>
        <topology evidence="1">Multi-pass membrane protein</topology>
    </subcellularLocation>
</comment>
<evidence type="ECO:0000313" key="8">
    <source>
        <dbReference type="Proteomes" id="UP000244896"/>
    </source>
</evidence>
<evidence type="ECO:0008006" key="9">
    <source>
        <dbReference type="Google" id="ProtNLM"/>
    </source>
</evidence>
<feature type="transmembrane region" description="Helical" evidence="6">
    <location>
        <begin position="12"/>
        <end position="34"/>
    </location>
</feature>
<dbReference type="InterPro" id="IPR005495">
    <property type="entry name" value="LptG/LptF_permease"/>
</dbReference>
<accession>A0A2U8E630</accession>
<keyword evidence="3 6" id="KW-0812">Transmembrane</keyword>
<evidence type="ECO:0000256" key="1">
    <source>
        <dbReference type="ARBA" id="ARBA00004651"/>
    </source>
</evidence>